<comment type="caution">
    <text evidence="1">The sequence shown here is derived from an EMBL/GenBank/DDBJ whole genome shotgun (WGS) entry which is preliminary data.</text>
</comment>
<dbReference type="InterPro" id="IPR027417">
    <property type="entry name" value="P-loop_NTPase"/>
</dbReference>
<dbReference type="Proteomes" id="UP001237448">
    <property type="component" value="Unassembled WGS sequence"/>
</dbReference>
<dbReference type="RefSeq" id="WP_307425721.1">
    <property type="nucleotide sequence ID" value="NZ_JAUSVK010000001.1"/>
</dbReference>
<organism evidence="1 2">
    <name type="scientific">Labrys monachus</name>
    <dbReference type="NCBI Taxonomy" id="217067"/>
    <lineage>
        <taxon>Bacteria</taxon>
        <taxon>Pseudomonadati</taxon>
        <taxon>Pseudomonadota</taxon>
        <taxon>Alphaproteobacteria</taxon>
        <taxon>Hyphomicrobiales</taxon>
        <taxon>Xanthobacteraceae</taxon>
        <taxon>Labrys</taxon>
    </lineage>
</organism>
<protein>
    <recommendedName>
        <fullName evidence="3">Terminase</fullName>
    </recommendedName>
</protein>
<accession>A0ABU0FCC9</accession>
<name>A0ABU0FCC9_9HYPH</name>
<sequence length="454" mass="49848">MPGPDASAPSLLAALSPPIKATASEGLVTLPYAPRPAFQPFHARGQRFAVLVCHRRAGKTVATVNDLIRRAVECSRPAPRYAYIAPLFRQAKDIAWDYLKRYTAPIPGRVVNESELRVDLPGERRIRLYGADNPDTLRGLYLDGVVVDEPAQMKPALWQEVLRPALADRGGFAVFIGTPKGRNWLYDLYRRAEKDEAWYTLTLPASRSGILRPAEIAALTQDMAPALVAQEMECSFEAPDRMQFIPPALVTAAGERPASRGGARVMGVDVARFGDDRSVILVRNDTLEHMRVLRGIDTMQTAALVAEEAEIWRPQAIFVDGAGVGGGVVDRLRMMGHVVFDVQAGGKANAGERYANKRAEMWGVMRDWLRDRGALPTGIDHRDELADDLVAPQYKYDAGGRLLLEAKDDMKARGLPSPDLGDALALTFAEPVASPELRRIASEGPAQDYDPLDY</sequence>
<evidence type="ECO:0000313" key="2">
    <source>
        <dbReference type="Proteomes" id="UP001237448"/>
    </source>
</evidence>
<gene>
    <name evidence="1" type="ORF">J3R73_001988</name>
</gene>
<dbReference type="Gene3D" id="3.30.420.240">
    <property type="match status" value="1"/>
</dbReference>
<evidence type="ECO:0008006" key="3">
    <source>
        <dbReference type="Google" id="ProtNLM"/>
    </source>
</evidence>
<keyword evidence="2" id="KW-1185">Reference proteome</keyword>
<evidence type="ECO:0000313" key="1">
    <source>
        <dbReference type="EMBL" id="MDQ0392196.1"/>
    </source>
</evidence>
<proteinExistence type="predicted"/>
<dbReference type="Gene3D" id="3.40.50.300">
    <property type="entry name" value="P-loop containing nucleotide triphosphate hydrolases"/>
    <property type="match status" value="1"/>
</dbReference>
<dbReference type="EMBL" id="JAUSVK010000001">
    <property type="protein sequence ID" value="MDQ0392196.1"/>
    <property type="molecule type" value="Genomic_DNA"/>
</dbReference>
<reference evidence="1 2" key="1">
    <citation type="submission" date="2023-07" db="EMBL/GenBank/DDBJ databases">
        <title>Genomic Encyclopedia of Type Strains, Phase IV (KMG-IV): sequencing the most valuable type-strain genomes for metagenomic binning, comparative biology and taxonomic classification.</title>
        <authorList>
            <person name="Goeker M."/>
        </authorList>
    </citation>
    <scope>NUCLEOTIDE SEQUENCE [LARGE SCALE GENOMIC DNA]</scope>
    <source>
        <strain evidence="1 2">DSM 5896</strain>
    </source>
</reference>